<dbReference type="Proteomes" id="UP000054776">
    <property type="component" value="Unassembled WGS sequence"/>
</dbReference>
<comment type="caution">
    <text evidence="1">The sequence shown here is derived from an EMBL/GenBank/DDBJ whole genome shotgun (WGS) entry which is preliminary data.</text>
</comment>
<sequence>MSKSKGKIFYSNATQLIFCFFNNILQSELENINKNNNRKMHNHKYTVVRCVLCLQFCTVPNDMINDLLEK</sequence>
<gene>
    <name evidence="1" type="ORF">T01_1511</name>
</gene>
<evidence type="ECO:0000313" key="1">
    <source>
        <dbReference type="EMBL" id="KRY27149.1"/>
    </source>
</evidence>
<dbReference type="InParanoid" id="A0A0V1AR23"/>
<dbReference type="EMBL" id="JYDH01000279">
    <property type="protein sequence ID" value="KRY27149.1"/>
    <property type="molecule type" value="Genomic_DNA"/>
</dbReference>
<dbReference type="AlphaFoldDB" id="A0A0V1AR23"/>
<proteinExistence type="predicted"/>
<reference evidence="1 2" key="1">
    <citation type="submission" date="2015-01" db="EMBL/GenBank/DDBJ databases">
        <title>Evolution of Trichinella species and genotypes.</title>
        <authorList>
            <person name="Korhonen P.K."/>
            <person name="Edoardo P."/>
            <person name="Giuseppe L.R."/>
            <person name="Gasser R.B."/>
        </authorList>
    </citation>
    <scope>NUCLEOTIDE SEQUENCE [LARGE SCALE GENOMIC DNA]</scope>
    <source>
        <strain evidence="1">ISS3</strain>
    </source>
</reference>
<accession>A0A0V1AR23</accession>
<evidence type="ECO:0000313" key="2">
    <source>
        <dbReference type="Proteomes" id="UP000054776"/>
    </source>
</evidence>
<name>A0A0V1AR23_TRISP</name>
<organism evidence="1 2">
    <name type="scientific">Trichinella spiralis</name>
    <name type="common">Trichina worm</name>
    <dbReference type="NCBI Taxonomy" id="6334"/>
    <lineage>
        <taxon>Eukaryota</taxon>
        <taxon>Metazoa</taxon>
        <taxon>Ecdysozoa</taxon>
        <taxon>Nematoda</taxon>
        <taxon>Enoplea</taxon>
        <taxon>Dorylaimia</taxon>
        <taxon>Trichinellida</taxon>
        <taxon>Trichinellidae</taxon>
        <taxon>Trichinella</taxon>
    </lineage>
</organism>
<protein>
    <submittedName>
        <fullName evidence="1">Uncharacterized protein</fullName>
    </submittedName>
</protein>
<keyword evidence="2" id="KW-1185">Reference proteome</keyword>